<dbReference type="InParanoid" id="A0A1Z5JVJ2"/>
<feature type="chain" id="PRO_5012757793" evidence="2">
    <location>
        <begin position="28"/>
        <end position="404"/>
    </location>
</feature>
<proteinExistence type="predicted"/>
<evidence type="ECO:0000256" key="2">
    <source>
        <dbReference type="SAM" id="SignalP"/>
    </source>
</evidence>
<dbReference type="PANTHER" id="PTHR11079:SF162">
    <property type="entry name" value="RIBOFLAVIN BIOSYNTHESIS PROTEIN PYRD, CHLOROPLASTIC"/>
    <property type="match status" value="1"/>
</dbReference>
<dbReference type="GO" id="GO:0003723">
    <property type="term" value="F:RNA binding"/>
    <property type="evidence" value="ECO:0007669"/>
    <property type="project" value="UniProtKB-KW"/>
</dbReference>
<dbReference type="CDD" id="cd01284">
    <property type="entry name" value="Riboflavin_deaminase-reductase"/>
    <property type="match status" value="1"/>
</dbReference>
<dbReference type="GO" id="GO:0008703">
    <property type="term" value="F:5-amino-6-(5-phosphoribosylamino)uracil reductase activity"/>
    <property type="evidence" value="ECO:0007669"/>
    <property type="project" value="UniProtKB-EC"/>
</dbReference>
<keyword evidence="5" id="KW-1185">Reference proteome</keyword>
<dbReference type="PROSITE" id="PS51747">
    <property type="entry name" value="CYT_DCMP_DEAMINASES_2"/>
    <property type="match status" value="1"/>
</dbReference>
<dbReference type="InterPro" id="IPR002125">
    <property type="entry name" value="CMP_dCMP_dom"/>
</dbReference>
<dbReference type="Gene3D" id="3.30.110.60">
    <property type="entry name" value="YhbY-like"/>
    <property type="match status" value="1"/>
</dbReference>
<dbReference type="PANTHER" id="PTHR11079">
    <property type="entry name" value="CYTOSINE DEAMINASE FAMILY MEMBER"/>
    <property type="match status" value="1"/>
</dbReference>
<feature type="domain" description="CMP/dCMP-type deaminase" evidence="3">
    <location>
        <begin position="55"/>
        <end position="228"/>
    </location>
</feature>
<dbReference type="SUPFAM" id="SSF75471">
    <property type="entry name" value="YhbY-like"/>
    <property type="match status" value="1"/>
</dbReference>
<dbReference type="EC" id="1.1.1.193" evidence="4"/>
<name>A0A1Z5JVJ2_FISSO</name>
<gene>
    <name evidence="4" type="ORF">FisN_25Hh028</name>
</gene>
<evidence type="ECO:0000256" key="1">
    <source>
        <dbReference type="ARBA" id="ARBA00022884"/>
    </source>
</evidence>
<dbReference type="GO" id="GO:0008835">
    <property type="term" value="F:diaminohydroxyphosphoribosylaminopyrimidine deaminase activity"/>
    <property type="evidence" value="ECO:0007669"/>
    <property type="project" value="UniProtKB-EC"/>
</dbReference>
<dbReference type="InterPro" id="IPR016193">
    <property type="entry name" value="Cytidine_deaminase-like"/>
</dbReference>
<dbReference type="InterPro" id="IPR001890">
    <property type="entry name" value="RNA-binding_CRM"/>
</dbReference>
<evidence type="ECO:0000313" key="4">
    <source>
        <dbReference type="EMBL" id="GAX18054.1"/>
    </source>
</evidence>
<evidence type="ECO:0000259" key="3">
    <source>
        <dbReference type="PROSITE" id="PS51747"/>
    </source>
</evidence>
<organism evidence="4 5">
    <name type="scientific">Fistulifera solaris</name>
    <name type="common">Oleaginous diatom</name>
    <dbReference type="NCBI Taxonomy" id="1519565"/>
    <lineage>
        <taxon>Eukaryota</taxon>
        <taxon>Sar</taxon>
        <taxon>Stramenopiles</taxon>
        <taxon>Ochrophyta</taxon>
        <taxon>Bacillariophyta</taxon>
        <taxon>Bacillariophyceae</taxon>
        <taxon>Bacillariophycidae</taxon>
        <taxon>Naviculales</taxon>
        <taxon>Naviculaceae</taxon>
        <taxon>Fistulifera</taxon>
    </lineage>
</organism>
<dbReference type="SUPFAM" id="SSF53927">
    <property type="entry name" value="Cytidine deaminase-like"/>
    <property type="match status" value="1"/>
</dbReference>
<dbReference type="Pfam" id="PF00383">
    <property type="entry name" value="dCMP_cyt_deam_1"/>
    <property type="match status" value="1"/>
</dbReference>
<keyword evidence="2" id="KW-0732">Signal</keyword>
<sequence>MVPSFLIYRAFPASLLLLLCQAFPAHSFQTQTTLRRNVVTRHPSITTSHATSATSTDQAFLDQAVTWAKMGLGHTFPNPAVGCVLVNDQNQIIGQGFHPRAGYPHAEVFALLQASGHVSDGVRAAQCVLEQFSGSSDMTRSTEFTQIQELTNQYRNDPSPLFQPLADHASVTAYVTLEPCCHYGQTPPCALALQLAGVQRVVVGFRDPNPRVDGGGVQFLQQKGITVELMDDPACASLVTAFCQRITPRPTEWPIDTYNEQVTGAMRSALRSVAGRQKAAGTLPEVSWAKDMVVDSELWALQEQPVEEDVEKLNAMYKTIKIKPEWMEHLDQLLWDHELVQVRLNNAVNKKKDAKLVGQVIAAQLQAHVTQTLGHTCLLYRPCVPPVLNLNALVQEASPSSSST</sequence>
<dbReference type="Gene3D" id="3.40.140.10">
    <property type="entry name" value="Cytidine Deaminase, domain 2"/>
    <property type="match status" value="1"/>
</dbReference>
<keyword evidence="4" id="KW-0378">Hydrolase</keyword>
<dbReference type="InterPro" id="IPR035920">
    <property type="entry name" value="YhbY-like_sf"/>
</dbReference>
<evidence type="ECO:0000313" key="5">
    <source>
        <dbReference type="Proteomes" id="UP000198406"/>
    </source>
</evidence>
<feature type="signal peptide" evidence="2">
    <location>
        <begin position="1"/>
        <end position="27"/>
    </location>
</feature>
<dbReference type="Proteomes" id="UP000198406">
    <property type="component" value="Unassembled WGS sequence"/>
</dbReference>
<keyword evidence="4" id="KW-0560">Oxidoreductase</keyword>
<keyword evidence="1" id="KW-0694">RNA-binding</keyword>
<dbReference type="EC" id="3.5.4.26" evidence="4"/>
<protein>
    <submittedName>
        <fullName evidence="4">Diaminohydroxyphosphoribosylaminopyrimidine deaminase / 5-amino-6-(5-phosphoribosylamino)uracil reductase</fullName>
        <ecNumber evidence="4">1.1.1.193</ecNumber>
        <ecNumber evidence="4">3.5.4.26</ecNumber>
    </submittedName>
</protein>
<comment type="caution">
    <text evidence="4">The sequence shown here is derived from an EMBL/GenBank/DDBJ whole genome shotgun (WGS) entry which is preliminary data.</text>
</comment>
<dbReference type="EMBL" id="BDSP01000124">
    <property type="protein sequence ID" value="GAX18054.1"/>
    <property type="molecule type" value="Genomic_DNA"/>
</dbReference>
<dbReference type="AlphaFoldDB" id="A0A1Z5JVJ2"/>
<dbReference type="Pfam" id="PF01985">
    <property type="entry name" value="CRS1_YhbY"/>
    <property type="match status" value="1"/>
</dbReference>
<dbReference type="OrthoDB" id="252265at2759"/>
<accession>A0A1Z5JVJ2</accession>
<reference evidence="4 5" key="1">
    <citation type="journal article" date="2015" name="Plant Cell">
        <title>Oil accumulation by the oleaginous diatom Fistulifera solaris as revealed by the genome and transcriptome.</title>
        <authorList>
            <person name="Tanaka T."/>
            <person name="Maeda Y."/>
            <person name="Veluchamy A."/>
            <person name="Tanaka M."/>
            <person name="Abida H."/>
            <person name="Marechal E."/>
            <person name="Bowler C."/>
            <person name="Muto M."/>
            <person name="Sunaga Y."/>
            <person name="Tanaka M."/>
            <person name="Yoshino T."/>
            <person name="Taniguchi T."/>
            <person name="Fukuda Y."/>
            <person name="Nemoto M."/>
            <person name="Matsumoto M."/>
            <person name="Wong P.S."/>
            <person name="Aburatani S."/>
            <person name="Fujibuchi W."/>
        </authorList>
    </citation>
    <scope>NUCLEOTIDE SEQUENCE [LARGE SCALE GENOMIC DNA]</scope>
    <source>
        <strain evidence="4 5">JPCC DA0580</strain>
    </source>
</reference>